<gene>
    <name evidence="2" type="ORF">MNOR_LOCUS27177</name>
</gene>
<feature type="region of interest" description="Disordered" evidence="1">
    <location>
        <begin position="660"/>
        <end position="682"/>
    </location>
</feature>
<organism evidence="2 3">
    <name type="scientific">Meganyctiphanes norvegica</name>
    <name type="common">Northern krill</name>
    <name type="synonym">Thysanopoda norvegica</name>
    <dbReference type="NCBI Taxonomy" id="48144"/>
    <lineage>
        <taxon>Eukaryota</taxon>
        <taxon>Metazoa</taxon>
        <taxon>Ecdysozoa</taxon>
        <taxon>Arthropoda</taxon>
        <taxon>Crustacea</taxon>
        <taxon>Multicrustacea</taxon>
        <taxon>Malacostraca</taxon>
        <taxon>Eumalacostraca</taxon>
        <taxon>Eucarida</taxon>
        <taxon>Euphausiacea</taxon>
        <taxon>Euphausiidae</taxon>
        <taxon>Meganyctiphanes</taxon>
    </lineage>
</organism>
<proteinExistence type="predicted"/>
<dbReference type="AlphaFoldDB" id="A0AAV2RPQ3"/>
<feature type="region of interest" description="Disordered" evidence="1">
    <location>
        <begin position="35"/>
        <end position="65"/>
    </location>
</feature>
<feature type="non-terminal residue" evidence="2">
    <location>
        <position position="682"/>
    </location>
</feature>
<reference evidence="2 3" key="1">
    <citation type="submission" date="2024-05" db="EMBL/GenBank/DDBJ databases">
        <authorList>
            <person name="Wallberg A."/>
        </authorList>
    </citation>
    <scope>NUCLEOTIDE SEQUENCE [LARGE SCALE GENOMIC DNA]</scope>
</reference>
<name>A0AAV2RPQ3_MEGNR</name>
<accession>A0AAV2RPQ3</accession>
<keyword evidence="3" id="KW-1185">Reference proteome</keyword>
<feature type="region of interest" description="Disordered" evidence="1">
    <location>
        <begin position="286"/>
        <end position="320"/>
    </location>
</feature>
<feature type="region of interest" description="Disordered" evidence="1">
    <location>
        <begin position="448"/>
        <end position="475"/>
    </location>
</feature>
<evidence type="ECO:0000313" key="3">
    <source>
        <dbReference type="Proteomes" id="UP001497623"/>
    </source>
</evidence>
<dbReference type="Proteomes" id="UP001497623">
    <property type="component" value="Unassembled WGS sequence"/>
</dbReference>
<feature type="non-terminal residue" evidence="2">
    <location>
        <position position="1"/>
    </location>
</feature>
<feature type="compositionally biased region" description="Polar residues" evidence="1">
    <location>
        <begin position="286"/>
        <end position="310"/>
    </location>
</feature>
<protein>
    <submittedName>
        <fullName evidence="2">Uncharacterized protein</fullName>
    </submittedName>
</protein>
<dbReference type="EMBL" id="CAXKWB010028184">
    <property type="protein sequence ID" value="CAL4133377.1"/>
    <property type="molecule type" value="Genomic_DNA"/>
</dbReference>
<sequence length="682" mass="74743">RYEDLRLSFDWNSLGTGSTPMELCVTDLASLHNSNAATGGDTPPSLTPPCRPKRSYAKQSSHSPPCRPKIVVYDAFPPWRRSFKSDKPCGKESKSVCDATIGCEEKVQFCDSACALPLESKPETELLAKYEGKGIHCTEILNPQDEILAKTSPSKGGTKKKISNRENIDNVDLHGRICEIKKNYEQGNTEEISSQIKSASHTALHCPIMTEILVNAATQWPAYYSDSLDLKEQQISNTQKVLLTSSAQVHRSQECLTDAEDILEEQLDDLVEEPISVPIDTLSNKENQTQSEIANQESVPFSSRETSLSETYGEHNHSISPSILPPSIHVPTCSSDLQYHSTLTSPSSLPPSVLVSTCSSDIKYQNDLTSSSSLPPSIHVPTCLSVLKHHNYLTSSYSLPPSIHVPTCSSALQSHSALTSSSSLPSTMHVPTCSSPFQYHNAMKSMPDSTSFSPASQFDNASLSQNSGKDNFSSNLDIKSSQASSEYNKNISNINTASSDCKHFTSEPNVHIQDGFVSWAGHEHSSALSSLKNYTSLNYSYNFIQDTNALVGLESETGSQKSLILDKEFSNLQLNHPDDIDSDKYLDEIDNDKYLDVPPKSLPIQSCIVSSLSLQNFPHSLPTEQTIPQDTIDIEHISLSFTESETPKKEVNNLEIANSTHSSLDCSSNSSNSKNASKYISK</sequence>
<comment type="caution">
    <text evidence="2">The sequence shown here is derived from an EMBL/GenBank/DDBJ whole genome shotgun (WGS) entry which is preliminary data.</text>
</comment>
<evidence type="ECO:0000313" key="2">
    <source>
        <dbReference type="EMBL" id="CAL4133377.1"/>
    </source>
</evidence>
<evidence type="ECO:0000256" key="1">
    <source>
        <dbReference type="SAM" id="MobiDB-lite"/>
    </source>
</evidence>